<sequence length="65" mass="6661">MDSAVLVLMLIVVVIGGVGFIGGTMAGALLVGPGETTAVLVVPTTAWFALFAVLTPFSWQVVRTV</sequence>
<protein>
    <recommendedName>
        <fullName evidence="4">Sulfite exporter TauE/SafE family protein</fullName>
    </recommendedName>
</protein>
<evidence type="ECO:0000256" key="1">
    <source>
        <dbReference type="SAM" id="Phobius"/>
    </source>
</evidence>
<feature type="transmembrane region" description="Helical" evidence="1">
    <location>
        <begin position="38"/>
        <end position="59"/>
    </location>
</feature>
<dbReference type="Proteomes" id="UP001230908">
    <property type="component" value="Unassembled WGS sequence"/>
</dbReference>
<keyword evidence="3" id="KW-1185">Reference proteome</keyword>
<name>A0ABU0ZC79_9ACTN</name>
<reference evidence="2 3" key="1">
    <citation type="submission" date="2023-08" db="EMBL/GenBank/DDBJ databases">
        <title>Phytohabitans sansha sp. nov., isolated from marine sediment.</title>
        <authorList>
            <person name="Zhao Y."/>
            <person name="Yi K."/>
        </authorList>
    </citation>
    <scope>NUCLEOTIDE SEQUENCE [LARGE SCALE GENOMIC DNA]</scope>
    <source>
        <strain evidence="2 3">ZYX-F-186</strain>
    </source>
</reference>
<evidence type="ECO:0008006" key="4">
    <source>
        <dbReference type="Google" id="ProtNLM"/>
    </source>
</evidence>
<dbReference type="RefSeq" id="WP_308711950.1">
    <property type="nucleotide sequence ID" value="NZ_JAVHUY010000007.1"/>
</dbReference>
<evidence type="ECO:0000313" key="2">
    <source>
        <dbReference type="EMBL" id="MDQ7904679.1"/>
    </source>
</evidence>
<dbReference type="EMBL" id="JAVHUY010000007">
    <property type="protein sequence ID" value="MDQ7904679.1"/>
    <property type="molecule type" value="Genomic_DNA"/>
</dbReference>
<keyword evidence="1" id="KW-1133">Transmembrane helix</keyword>
<comment type="caution">
    <text evidence="2">The sequence shown here is derived from an EMBL/GenBank/DDBJ whole genome shotgun (WGS) entry which is preliminary data.</text>
</comment>
<keyword evidence="1" id="KW-0812">Transmembrane</keyword>
<proteinExistence type="predicted"/>
<keyword evidence="1" id="KW-0472">Membrane</keyword>
<evidence type="ECO:0000313" key="3">
    <source>
        <dbReference type="Proteomes" id="UP001230908"/>
    </source>
</evidence>
<organism evidence="2 3">
    <name type="scientific">Phytohabitans maris</name>
    <dbReference type="NCBI Taxonomy" id="3071409"/>
    <lineage>
        <taxon>Bacteria</taxon>
        <taxon>Bacillati</taxon>
        <taxon>Actinomycetota</taxon>
        <taxon>Actinomycetes</taxon>
        <taxon>Micromonosporales</taxon>
        <taxon>Micromonosporaceae</taxon>
    </lineage>
</organism>
<gene>
    <name evidence="2" type="ORF">RB614_09115</name>
</gene>
<accession>A0ABU0ZC79</accession>
<feature type="transmembrane region" description="Helical" evidence="1">
    <location>
        <begin position="6"/>
        <end position="31"/>
    </location>
</feature>